<dbReference type="Gene3D" id="2.130.10.10">
    <property type="entry name" value="YVTN repeat-like/Quinoprotein amine dehydrogenase"/>
    <property type="match status" value="1"/>
</dbReference>
<sequence>MTYRILAGSYTNDVYTLEFESQAPSLSTIATTTAGFHPSWITAHPADSSLIFACLEQSGGTILAFKYDENGNGTVVASAPSGGQDPCHLLIRDDELFIANYSSGDFSILPVSHKPPYILSQSPTTTHFTGSGPNKERQLSPHAHGVHWNEETKEILVPDLGGDSVYRFQKQVGTWSIAGKIKFEAGGGPRHIAVHDGVLYTLLELSSSIAKHRLPPLPEEPAFLARSSTLLQPPPTPNDMLAAELLIPKPNSQYSTAYVYTSNRNDPSPEGDTIAIFEANASNDLVLVNEVRTGLNHLRGMAFGGPHDQWLIAGGVNGGGVKVFERIDGGKNLKLVAAKEDVQGPTAFLWM</sequence>
<comment type="similarity">
    <text evidence="1">Belongs to the cycloisomerase 2 family.</text>
</comment>
<protein>
    <recommendedName>
        <fullName evidence="4">Isomerase YbhE</fullName>
    </recommendedName>
</protein>
<name>A0AAW0DHV4_9AGAR</name>
<dbReference type="EMBL" id="JAYKXP010000013">
    <property type="protein sequence ID" value="KAK7051192.1"/>
    <property type="molecule type" value="Genomic_DNA"/>
</dbReference>
<accession>A0AAW0DHV4</accession>
<dbReference type="SUPFAM" id="SSF75011">
    <property type="entry name" value="3-carboxy-cis,cis-mucoante lactonizing enzyme"/>
    <property type="match status" value="1"/>
</dbReference>
<dbReference type="PANTHER" id="PTHR30344:SF1">
    <property type="entry name" value="6-PHOSPHOGLUCONOLACTONASE"/>
    <property type="match status" value="1"/>
</dbReference>
<keyword evidence="3" id="KW-1185">Reference proteome</keyword>
<gene>
    <name evidence="2" type="ORF">VNI00_004692</name>
</gene>
<evidence type="ECO:0000313" key="3">
    <source>
        <dbReference type="Proteomes" id="UP001383192"/>
    </source>
</evidence>
<reference evidence="2 3" key="1">
    <citation type="submission" date="2024-01" db="EMBL/GenBank/DDBJ databases">
        <title>A draft genome for a cacao thread blight-causing isolate of Paramarasmius palmivorus.</title>
        <authorList>
            <person name="Baruah I.K."/>
            <person name="Bukari Y."/>
            <person name="Amoako-Attah I."/>
            <person name="Meinhardt L.W."/>
            <person name="Bailey B.A."/>
            <person name="Cohen S.P."/>
        </authorList>
    </citation>
    <scope>NUCLEOTIDE SEQUENCE [LARGE SCALE GENOMIC DNA]</scope>
    <source>
        <strain evidence="2 3">GH-12</strain>
    </source>
</reference>
<evidence type="ECO:0008006" key="4">
    <source>
        <dbReference type="Google" id="ProtNLM"/>
    </source>
</evidence>
<comment type="caution">
    <text evidence="2">The sequence shown here is derived from an EMBL/GenBank/DDBJ whole genome shotgun (WGS) entry which is preliminary data.</text>
</comment>
<dbReference type="Pfam" id="PF10282">
    <property type="entry name" value="Lactonase"/>
    <property type="match status" value="1"/>
</dbReference>
<dbReference type="InterPro" id="IPR050282">
    <property type="entry name" value="Cycloisomerase_2"/>
</dbReference>
<dbReference type="InterPro" id="IPR019405">
    <property type="entry name" value="Lactonase_7-beta_prop"/>
</dbReference>
<dbReference type="InterPro" id="IPR015943">
    <property type="entry name" value="WD40/YVTN_repeat-like_dom_sf"/>
</dbReference>
<dbReference type="AlphaFoldDB" id="A0AAW0DHV4"/>
<dbReference type="PANTHER" id="PTHR30344">
    <property type="entry name" value="6-PHOSPHOGLUCONOLACTONASE-RELATED"/>
    <property type="match status" value="1"/>
</dbReference>
<organism evidence="2 3">
    <name type="scientific">Paramarasmius palmivorus</name>
    <dbReference type="NCBI Taxonomy" id="297713"/>
    <lineage>
        <taxon>Eukaryota</taxon>
        <taxon>Fungi</taxon>
        <taxon>Dikarya</taxon>
        <taxon>Basidiomycota</taxon>
        <taxon>Agaricomycotina</taxon>
        <taxon>Agaricomycetes</taxon>
        <taxon>Agaricomycetidae</taxon>
        <taxon>Agaricales</taxon>
        <taxon>Marasmiineae</taxon>
        <taxon>Marasmiaceae</taxon>
        <taxon>Paramarasmius</taxon>
    </lineage>
</organism>
<dbReference type="GO" id="GO:0017057">
    <property type="term" value="F:6-phosphogluconolactonase activity"/>
    <property type="evidence" value="ECO:0007669"/>
    <property type="project" value="TreeGrafter"/>
</dbReference>
<dbReference type="Proteomes" id="UP001383192">
    <property type="component" value="Unassembled WGS sequence"/>
</dbReference>
<evidence type="ECO:0000313" key="2">
    <source>
        <dbReference type="EMBL" id="KAK7051192.1"/>
    </source>
</evidence>
<evidence type="ECO:0000256" key="1">
    <source>
        <dbReference type="ARBA" id="ARBA00005564"/>
    </source>
</evidence>
<proteinExistence type="inferred from homology"/>